<comment type="caution">
    <text evidence="2">The sequence shown here is derived from an EMBL/GenBank/DDBJ whole genome shotgun (WGS) entry which is preliminary data.</text>
</comment>
<evidence type="ECO:0000313" key="2">
    <source>
        <dbReference type="EMBL" id="KAF4458989.1"/>
    </source>
</evidence>
<sequence length="466" mass="52277">MDEPHIRQQEQQALQNTQTRNRQIDSDGNDEPLIKRARLTRENLARFNKMGKTNNGPKTASTQHDTSDDSPMTKSLSTAASGFDARARGNGILDPFISKTPANREARHRRGTRSRGTASPTESEHRDFVDTAGKACTESTMVFEVGQMLLKKYNGEGYRRELDQQFTSFPKNVGFNNGLSPPRPDFVEGLEMEKFHPFPAADLVPGAVLQDNNHYSVTLPHIAGEWKARGKDMEVARLQSAYDGAALVYARNQALSYLGKPDPPGHAEVTTFTTDGANLHFYSHHANPSDEDKNRFEYHQHTDASYNLMKFNEYKDGRRHLRNTQDRAKGLSCALRDQLKEHWKQQRSTLPSGTPLPAPIPEPTNTCEEMTQHEDEASYEVVGQPCQRTSAASAKPHKVPTSHSSRASHSSSNDRHKRRAASSQTSPQGSPEYASKLRSYWKQDPKTGGYYHKRSDGTISWLDAEE</sequence>
<protein>
    <submittedName>
        <fullName evidence="2">Heterokaryon incompatibility</fullName>
    </submittedName>
</protein>
<feature type="compositionally biased region" description="Low complexity" evidence="1">
    <location>
        <begin position="9"/>
        <end position="18"/>
    </location>
</feature>
<proteinExistence type="predicted"/>
<accession>A0A8H4L0G9</accession>
<keyword evidence="3" id="KW-1185">Reference proteome</keyword>
<evidence type="ECO:0000313" key="3">
    <source>
        <dbReference type="Proteomes" id="UP000554235"/>
    </source>
</evidence>
<dbReference type="EMBL" id="JAADYS010002288">
    <property type="protein sequence ID" value="KAF4458989.1"/>
    <property type="molecule type" value="Genomic_DNA"/>
</dbReference>
<feature type="region of interest" description="Disordered" evidence="1">
    <location>
        <begin position="1"/>
        <end position="128"/>
    </location>
</feature>
<organism evidence="2 3">
    <name type="scientific">Fusarium albosuccineum</name>
    <dbReference type="NCBI Taxonomy" id="1237068"/>
    <lineage>
        <taxon>Eukaryota</taxon>
        <taxon>Fungi</taxon>
        <taxon>Dikarya</taxon>
        <taxon>Ascomycota</taxon>
        <taxon>Pezizomycotina</taxon>
        <taxon>Sordariomycetes</taxon>
        <taxon>Hypocreomycetidae</taxon>
        <taxon>Hypocreales</taxon>
        <taxon>Nectriaceae</taxon>
        <taxon>Fusarium</taxon>
        <taxon>Fusarium decemcellulare species complex</taxon>
    </lineage>
</organism>
<gene>
    <name evidence="2" type="ORF">FALBO_14261</name>
</gene>
<dbReference type="Proteomes" id="UP000554235">
    <property type="component" value="Unassembled WGS sequence"/>
</dbReference>
<evidence type="ECO:0000256" key="1">
    <source>
        <dbReference type="SAM" id="MobiDB-lite"/>
    </source>
</evidence>
<dbReference type="AlphaFoldDB" id="A0A8H4L0G9"/>
<reference evidence="2 3" key="1">
    <citation type="submission" date="2020-01" db="EMBL/GenBank/DDBJ databases">
        <title>Identification and distribution of gene clusters putatively required for synthesis of sphingolipid metabolism inhibitors in phylogenetically diverse species of the filamentous fungus Fusarium.</title>
        <authorList>
            <person name="Kim H.-S."/>
            <person name="Busman M."/>
            <person name="Brown D.W."/>
            <person name="Divon H."/>
            <person name="Uhlig S."/>
            <person name="Proctor R.H."/>
        </authorList>
    </citation>
    <scope>NUCLEOTIDE SEQUENCE [LARGE SCALE GENOMIC DNA]</scope>
    <source>
        <strain evidence="2 3">NRRL 20459</strain>
    </source>
</reference>
<dbReference type="OrthoDB" id="5424149at2759"/>
<feature type="region of interest" description="Disordered" evidence="1">
    <location>
        <begin position="342"/>
        <end position="466"/>
    </location>
</feature>
<name>A0A8H4L0G9_9HYPO</name>
<feature type="compositionally biased region" description="Polar residues" evidence="1">
    <location>
        <begin position="51"/>
        <end position="80"/>
    </location>
</feature>
<feature type="compositionally biased region" description="Low complexity" evidence="1">
    <location>
        <begin position="402"/>
        <end position="411"/>
    </location>
</feature>